<feature type="compositionally biased region" description="Low complexity" evidence="4">
    <location>
        <begin position="726"/>
        <end position="746"/>
    </location>
</feature>
<feature type="compositionally biased region" description="Polar residues" evidence="4">
    <location>
        <begin position="414"/>
        <end position="431"/>
    </location>
</feature>
<dbReference type="SMART" id="SM00612">
    <property type="entry name" value="Kelch"/>
    <property type="match status" value="1"/>
</dbReference>
<reference evidence="5 6" key="1">
    <citation type="submission" date="2017-01" db="EMBL/GenBank/DDBJ databases">
        <authorList>
            <person name="Mah S.A."/>
            <person name="Swanson W.J."/>
            <person name="Moy G.W."/>
            <person name="Vacquier V.D."/>
        </authorList>
    </citation>
    <scope>NUCLEOTIDE SEQUENCE [LARGE SCALE GENOMIC DNA]</scope>
    <source>
        <strain evidence="5 6">GSMNP</strain>
    </source>
</reference>
<feature type="compositionally biased region" description="Low complexity" evidence="4">
    <location>
        <begin position="844"/>
        <end position="862"/>
    </location>
</feature>
<feature type="compositionally biased region" description="Polar residues" evidence="4">
    <location>
        <begin position="1508"/>
        <end position="1518"/>
    </location>
</feature>
<feature type="region of interest" description="Disordered" evidence="4">
    <location>
        <begin position="1486"/>
        <end position="1532"/>
    </location>
</feature>
<feature type="coiled-coil region" evidence="3">
    <location>
        <begin position="1437"/>
        <end position="1485"/>
    </location>
</feature>
<feature type="region of interest" description="Disordered" evidence="4">
    <location>
        <begin position="505"/>
        <end position="768"/>
    </location>
</feature>
<dbReference type="InterPro" id="IPR006652">
    <property type="entry name" value="Kelch_1"/>
</dbReference>
<proteinExistence type="predicted"/>
<feature type="compositionally biased region" description="Polar residues" evidence="4">
    <location>
        <begin position="505"/>
        <end position="546"/>
    </location>
</feature>
<feature type="region of interest" description="Disordered" evidence="4">
    <location>
        <begin position="1648"/>
        <end position="1676"/>
    </location>
</feature>
<feature type="compositionally biased region" description="Polar residues" evidence="4">
    <location>
        <begin position="1586"/>
        <end position="1596"/>
    </location>
</feature>
<feature type="compositionally biased region" description="Polar residues" evidence="4">
    <location>
        <begin position="20"/>
        <end position="42"/>
    </location>
</feature>
<keyword evidence="3" id="KW-0175">Coiled coil</keyword>
<feature type="region of interest" description="Disordered" evidence="4">
    <location>
        <begin position="819"/>
        <end position="888"/>
    </location>
</feature>
<dbReference type="PANTHER" id="PTHR46376:SF1">
    <property type="entry name" value="LEUCINE-ZIPPER-LIKE TRANSCRIPTIONAL REGULATOR 1"/>
    <property type="match status" value="1"/>
</dbReference>
<evidence type="ECO:0000256" key="4">
    <source>
        <dbReference type="SAM" id="MobiDB-lite"/>
    </source>
</evidence>
<dbReference type="SUPFAM" id="SSF117281">
    <property type="entry name" value="Kelch motif"/>
    <property type="match status" value="1"/>
</dbReference>
<feature type="compositionally biased region" description="Polar residues" evidence="4">
    <location>
        <begin position="377"/>
        <end position="396"/>
    </location>
</feature>
<feature type="compositionally biased region" description="Polar residues" evidence="4">
    <location>
        <begin position="660"/>
        <end position="725"/>
    </location>
</feature>
<feature type="compositionally biased region" description="Polar residues" evidence="4">
    <location>
        <begin position="1090"/>
        <end position="1106"/>
    </location>
</feature>
<dbReference type="STRING" id="133412.A0A1R1Y0L9"/>
<comment type="caution">
    <text evidence="5">The sequence shown here is derived from an EMBL/GenBank/DDBJ whole genome shotgun (WGS) entry which is preliminary data.</text>
</comment>
<feature type="compositionally biased region" description="Low complexity" evidence="4">
    <location>
        <begin position="1519"/>
        <end position="1531"/>
    </location>
</feature>
<dbReference type="EMBL" id="LSSN01001264">
    <property type="protein sequence ID" value="OMJ20344.1"/>
    <property type="molecule type" value="Genomic_DNA"/>
</dbReference>
<feature type="region of interest" description="Disordered" evidence="4">
    <location>
        <begin position="1082"/>
        <end position="1106"/>
    </location>
</feature>
<feature type="coiled-coil region" evidence="3">
    <location>
        <begin position="1183"/>
        <end position="1238"/>
    </location>
</feature>
<feature type="coiled-coil region" evidence="3">
    <location>
        <begin position="1284"/>
        <end position="1374"/>
    </location>
</feature>
<feature type="compositionally biased region" description="Basic and acidic residues" evidence="4">
    <location>
        <begin position="402"/>
        <end position="413"/>
    </location>
</feature>
<evidence type="ECO:0000313" key="5">
    <source>
        <dbReference type="EMBL" id="OMJ20344.1"/>
    </source>
</evidence>
<name>A0A1R1Y0L9_9FUNG</name>
<evidence type="ECO:0000256" key="3">
    <source>
        <dbReference type="SAM" id="Coils"/>
    </source>
</evidence>
<evidence type="ECO:0000256" key="2">
    <source>
        <dbReference type="ARBA" id="ARBA00022737"/>
    </source>
</evidence>
<gene>
    <name evidence="5" type="ORF">AYI70_g4165</name>
</gene>
<accession>A0A1R1Y0L9</accession>
<evidence type="ECO:0000313" key="6">
    <source>
        <dbReference type="Proteomes" id="UP000187283"/>
    </source>
</evidence>
<keyword evidence="1" id="KW-0880">Kelch repeat</keyword>
<feature type="compositionally biased region" description="Polar residues" evidence="4">
    <location>
        <begin position="819"/>
        <end position="836"/>
    </location>
</feature>
<evidence type="ECO:0000256" key="1">
    <source>
        <dbReference type="ARBA" id="ARBA00022441"/>
    </source>
</evidence>
<dbReference type="Proteomes" id="UP000187283">
    <property type="component" value="Unassembled WGS sequence"/>
</dbReference>
<feature type="compositionally biased region" description="Polar residues" evidence="4">
    <location>
        <begin position="1603"/>
        <end position="1633"/>
    </location>
</feature>
<dbReference type="Gene3D" id="2.120.10.80">
    <property type="entry name" value="Kelch-type beta propeller"/>
    <property type="match status" value="2"/>
</dbReference>
<feature type="region of interest" description="Disordered" evidence="4">
    <location>
        <begin position="898"/>
        <end position="917"/>
    </location>
</feature>
<feature type="region of interest" description="Disordered" evidence="4">
    <location>
        <begin position="375"/>
        <end position="445"/>
    </location>
</feature>
<feature type="region of interest" description="Disordered" evidence="4">
    <location>
        <begin position="1"/>
        <end position="50"/>
    </location>
</feature>
<dbReference type="GO" id="GO:0005794">
    <property type="term" value="C:Golgi apparatus"/>
    <property type="evidence" value="ECO:0007669"/>
    <property type="project" value="TreeGrafter"/>
</dbReference>
<feature type="region of interest" description="Disordered" evidence="4">
    <location>
        <begin position="933"/>
        <end position="976"/>
    </location>
</feature>
<keyword evidence="2" id="KW-0677">Repeat</keyword>
<dbReference type="Pfam" id="PF24681">
    <property type="entry name" value="Kelch_KLHDC2_KLHL20_DRC7"/>
    <property type="match status" value="1"/>
</dbReference>
<dbReference type="InterPro" id="IPR015915">
    <property type="entry name" value="Kelch-typ_b-propeller"/>
</dbReference>
<keyword evidence="6" id="KW-1185">Reference proteome</keyword>
<dbReference type="OrthoDB" id="45365at2759"/>
<feature type="region of interest" description="Disordered" evidence="4">
    <location>
        <begin position="1586"/>
        <end position="1633"/>
    </location>
</feature>
<protein>
    <submittedName>
        <fullName evidence="5">Tip elongation aberrant protein 1</fullName>
    </submittedName>
</protein>
<sequence>MPSSDSQPPAHNPLLHENTSRSSQNPHKTNTITTWDNNSIPNGLSDKHNLNRNSIKPQSSSGIWIDKKVSAVQPFPRRGLSVASHVSDIYLFAGRADGTLKNDLIKLDTNDFEANIVKANGYTPEPREGHASAFIGRTMFVFGGELEDGHCDENLYAFNIGNEMWYKVPVTGNNLIGRKGHTAISISSSLYIFGGTVDGYYLNDLTVFDVRVAATNGPSWNFINPDGDAPAGRAGHSCNALHGKIYIYGGMNGEVCFNDLWVYTISEKKWSQVVLRGATPPPRYGHASSIVDDCIFIMGGRTMEGQAITDFFAYKIHSQRWYTFPVQSSKWPHRVDPILSVFKNKLVLFSGNATRSTDSNILNILDTNKIKIMPDSGSKTISKSESISYSNTSNAPNAFAPSERRNTESDVSRISRNFSASSTKHQQNYNFSKPDLAQKDPVNPNLTLNNLKSDSLNDILNNAPNSFTSAQNLNQNKFKTPVDEVPNPFSKENSFYKTANNTADFNTTSSRITDNSPQTFNNPLNQHRPSISTNSNIDQTVSNVPSQQQQIQPEQTQQQMMHQQQQQTQQTQQFYHPQQHLNPQQQQQQPLNIQQQQQQPLNIQQQQQQPLNIQQQQQQQPLDIQQQQRQRPLDIQQQDITQQHIHQQKHYQTQHQINQSANDSQNGQLSRSIPSQNSSPKPLQISQNSTKSLKTPSPSHFNKGQNPFTIPNSTANNNNFQQTGPNFNTDISNSNSNNLSNIDNNFKSTDNSEQLRRSMPDDSQIPSLNRSVVTHPVPAEQLNREINVQNIDSISVNSKDITFSSEDPYYEFDKKTSLISHPDTNIQPDYENSNGFNPVDSLDNNNFIPPSNLNNNSKVNNVEMSIPPPSSSSIINSKNSALNNSDSVNHISDQLTDASLSQSTKKPDSRDPIAISSVKDKRLTIQLRNRMSQFNLGDESSSTNGQKPTLDSSSLDNSRLTNGHTNERGITNNSNIKSLKVDTQSNNLNSFNNTGSSNNLIGSHPNTSTTGNNSEIDQTTILNPESMQKGIKNNDIEDRISPIVSFPNMFNNVNRESQNEVWMKLEKKYGLLNSSEPIDQATDKFDLSDTNKSIGPTSASENNSSINTESAAKLASLVTALRKELDGTKQLLAQSLRSAVDRINEAEKGRRAALQEAIYLKTKASALASGNAELLMRVNAQRTSDLERQLANTINENDALRNQMSESTSILKRTQERLSEYQLDSEATRQQLRHMEQMYQISNSSASLSGSTNTISNRDGIDQSARSIDINGKKVPDNFNMEELVRLRAEVANLKENEQVLMQDIDNALRASSAASGRSDKLQEMLDKSLKENEQLEAEMMKLVSELESERSVNSRLKQRVDQTEKLLSDLRLQVSALHSLKNNSFSSNISKGIGSYQLGSYSTSSLNASGSSPIMAEMQTAFLNTQKQWAQARDDLMTQRQMLRNSDERRQDAEAKLVTKERELENALARLDAFTKLIENLDSKRRSRARSLGSISGSGNGSVPNIPVNQQNSKPKINTNSSNNSLSNPNTYQENYSYSDIAMSNNVDKNHLYNSNELTYTKDLANNLNAHNLISPDVKKTAVLTPSHSNQSLETNRADGDNSYSQNISSFNNQYSDNNTGSNTNVNTANSIDDNYSSELARVSISSASSKPTFPEHEHTENNFHSTNSKSLESDSGARFANKETFANNSANDNDPLLDDDNTVSIMLSTLHQLQKPYPETPS</sequence>
<feature type="compositionally biased region" description="Low complexity" evidence="4">
    <location>
        <begin position="871"/>
        <end position="885"/>
    </location>
</feature>
<organism evidence="5 6">
    <name type="scientific">Smittium culicis</name>
    <dbReference type="NCBI Taxonomy" id="133412"/>
    <lineage>
        <taxon>Eukaryota</taxon>
        <taxon>Fungi</taxon>
        <taxon>Fungi incertae sedis</taxon>
        <taxon>Zoopagomycota</taxon>
        <taxon>Kickxellomycotina</taxon>
        <taxon>Harpellomycetes</taxon>
        <taxon>Harpellales</taxon>
        <taxon>Legeriomycetaceae</taxon>
        <taxon>Smittium</taxon>
    </lineage>
</organism>
<dbReference type="InterPro" id="IPR051568">
    <property type="entry name" value="LZTR1/Attractin"/>
</dbReference>
<dbReference type="PANTHER" id="PTHR46376">
    <property type="entry name" value="LEUCINE-ZIPPER-LIKE TRANSCRIPTIONAL REGULATOR 1"/>
    <property type="match status" value="1"/>
</dbReference>
<feature type="compositionally biased region" description="Low complexity" evidence="4">
    <location>
        <begin position="547"/>
        <end position="659"/>
    </location>
</feature>